<dbReference type="SUPFAM" id="SSF141868">
    <property type="entry name" value="EAL domain-like"/>
    <property type="match status" value="1"/>
</dbReference>
<dbReference type="InterPro" id="IPR029787">
    <property type="entry name" value="Nucleotide_cyclase"/>
</dbReference>
<dbReference type="PROSITE" id="PS50887">
    <property type="entry name" value="GGDEF"/>
    <property type="match status" value="1"/>
</dbReference>
<dbReference type="OrthoDB" id="5372181at2"/>
<dbReference type="CDD" id="cd01948">
    <property type="entry name" value="EAL"/>
    <property type="match status" value="1"/>
</dbReference>
<dbReference type="PANTHER" id="PTHR33121:SF70">
    <property type="entry name" value="SIGNALING PROTEIN YKOW"/>
    <property type="match status" value="1"/>
</dbReference>
<dbReference type="InterPro" id="IPR043128">
    <property type="entry name" value="Rev_trsase/Diguanyl_cyclase"/>
</dbReference>
<dbReference type="SMART" id="SM00267">
    <property type="entry name" value="GGDEF"/>
    <property type="match status" value="1"/>
</dbReference>
<organism evidence="1 2">
    <name type="scientific">Aliarcobacter cibarius</name>
    <dbReference type="NCBI Taxonomy" id="255507"/>
    <lineage>
        <taxon>Bacteria</taxon>
        <taxon>Pseudomonadati</taxon>
        <taxon>Campylobacterota</taxon>
        <taxon>Epsilonproteobacteria</taxon>
        <taxon>Campylobacterales</taxon>
        <taxon>Arcobacteraceae</taxon>
        <taxon>Aliarcobacter</taxon>
    </lineage>
</organism>
<dbReference type="Pfam" id="PF00563">
    <property type="entry name" value="EAL"/>
    <property type="match status" value="1"/>
</dbReference>
<evidence type="ECO:0000313" key="2">
    <source>
        <dbReference type="Proteomes" id="UP000509513"/>
    </source>
</evidence>
<dbReference type="Proteomes" id="UP000509513">
    <property type="component" value="Chromosome"/>
</dbReference>
<evidence type="ECO:0000313" key="1">
    <source>
        <dbReference type="EMBL" id="QKJ27389.1"/>
    </source>
</evidence>
<dbReference type="PROSITE" id="PS50883">
    <property type="entry name" value="EAL"/>
    <property type="match status" value="1"/>
</dbReference>
<dbReference type="Pfam" id="PF00990">
    <property type="entry name" value="GGDEF"/>
    <property type="match status" value="1"/>
</dbReference>
<protein>
    <submittedName>
        <fullName evidence="1">Diguanylate cyclase/phosphodiesterase</fullName>
    </submittedName>
</protein>
<dbReference type="PANTHER" id="PTHR33121">
    <property type="entry name" value="CYCLIC DI-GMP PHOSPHODIESTERASE PDEF"/>
    <property type="match status" value="1"/>
</dbReference>
<dbReference type="InterPro" id="IPR001633">
    <property type="entry name" value="EAL_dom"/>
</dbReference>
<dbReference type="InterPro" id="IPR000160">
    <property type="entry name" value="GGDEF_dom"/>
</dbReference>
<dbReference type="AlphaFoldDB" id="A0A5J6RGL5"/>
<dbReference type="FunFam" id="3.30.70.270:FF:000001">
    <property type="entry name" value="Diguanylate cyclase domain protein"/>
    <property type="match status" value="1"/>
</dbReference>
<sequence length="660" mass="77364">MIFSIQRFILFFIFLLLAIFYVVFAYYFQKQEEQTSKVIYTTILNDIKEKAYSISKNIEKKEDILLFRAQIGNISANSPFVSNILVFDDNELLLTTDPKIKKLEKNSFIDNLETYNDKLTNLNYLSENINFYEQNKQKKLDLIYVIDKNYINSYFIKNRDEFFIYFGILPIIGFLILFFIFKKYITNPLEKLRQLAYYNTKIPKAFKIRELESIRHSMVDSFSRLENEKKELFLMARTDSLSGLANRNSLNEFLHRLIPTARRKKEEFAFLFMDLDHFKTINDSLGHNVGDELLQNISKILKKILRPNDFVARIGGDEFVLIIQDFKSNLELTNIIKRVQEQLAKPWIIQTHPVSTSCSIGISIFPKDAEDIISLMKNADIAMYEAKKHGRNRYHFFTAELNEAVLRIINLDKQMRQALKEKNYKLYYQPKVCIKTSKIIGAEALIRWIDPIKGFIPPNEFIPLAEENDFIIELGEWIIDDALNQYINWQKIGIDISISINISAKQFLQNNFEDILIKKIKDKSINPNKIILEITEYILIDQTDKVYLSLKKLHDFGINISLDDFGTGYSSLSYLKKYPINYLKIDKSFVDDMNSKNGKIFVETIVKMGQMLDLKIVAEGVETIEQLQYLKSISCDLYQGYHFCKPLSAKDFEEFYKAKN</sequence>
<dbReference type="Gene3D" id="3.20.20.450">
    <property type="entry name" value="EAL domain"/>
    <property type="match status" value="1"/>
</dbReference>
<dbReference type="KEGG" id="acib:ACBT_1489"/>
<dbReference type="SMART" id="SM00052">
    <property type="entry name" value="EAL"/>
    <property type="match status" value="1"/>
</dbReference>
<dbReference type="Gene3D" id="3.30.70.270">
    <property type="match status" value="1"/>
</dbReference>
<dbReference type="EMBL" id="CP054051">
    <property type="protein sequence ID" value="QKJ27389.1"/>
    <property type="molecule type" value="Genomic_DNA"/>
</dbReference>
<proteinExistence type="predicted"/>
<gene>
    <name evidence="1" type="ORF">ACBT_1489</name>
</gene>
<accession>A0A5J6RGL5</accession>
<dbReference type="SUPFAM" id="SSF55073">
    <property type="entry name" value="Nucleotide cyclase"/>
    <property type="match status" value="1"/>
</dbReference>
<dbReference type="RefSeq" id="WP_024776199.1">
    <property type="nucleotide sequence ID" value="NZ_CP043857.1"/>
</dbReference>
<dbReference type="NCBIfam" id="TIGR00254">
    <property type="entry name" value="GGDEF"/>
    <property type="match status" value="1"/>
</dbReference>
<dbReference type="GO" id="GO:0071111">
    <property type="term" value="F:cyclic-guanylate-specific phosphodiesterase activity"/>
    <property type="evidence" value="ECO:0007669"/>
    <property type="project" value="InterPro"/>
</dbReference>
<dbReference type="CDD" id="cd01949">
    <property type="entry name" value="GGDEF"/>
    <property type="match status" value="1"/>
</dbReference>
<dbReference type="InterPro" id="IPR050706">
    <property type="entry name" value="Cyclic-di-GMP_PDE-like"/>
</dbReference>
<reference evidence="1 2" key="1">
    <citation type="submission" date="2020-05" db="EMBL/GenBank/DDBJ databases">
        <title>Complete genome sequencing of Campylobacter and Arcobacter type strains.</title>
        <authorList>
            <person name="Miller W.G."/>
            <person name="Yee E."/>
        </authorList>
    </citation>
    <scope>NUCLEOTIDE SEQUENCE [LARGE SCALE GENOMIC DNA]</scope>
    <source>
        <strain evidence="1 2">LMG 21996</strain>
    </source>
</reference>
<dbReference type="InterPro" id="IPR035919">
    <property type="entry name" value="EAL_sf"/>
</dbReference>
<name>A0A5J6RGL5_9BACT</name>